<dbReference type="RefSeq" id="XP_009041619.1">
    <property type="nucleotide sequence ID" value="XM_009043371.1"/>
</dbReference>
<reference evidence="9 10" key="1">
    <citation type="journal article" date="2011" name="Proc. Natl. Acad. Sci. U.S.A.">
        <title>Niche of harmful alga Aureococcus anophagefferens revealed through ecogenomics.</title>
        <authorList>
            <person name="Gobler C.J."/>
            <person name="Berry D.L."/>
            <person name="Dyhrman S.T."/>
            <person name="Wilhelm S.W."/>
            <person name="Salamov A."/>
            <person name="Lobanov A.V."/>
            <person name="Zhang Y."/>
            <person name="Collier J.L."/>
            <person name="Wurch L.L."/>
            <person name="Kustka A.B."/>
            <person name="Dill B.D."/>
            <person name="Shah M."/>
            <person name="VerBerkmoes N.C."/>
            <person name="Kuo A."/>
            <person name="Terry A."/>
            <person name="Pangilinan J."/>
            <person name="Lindquist E.A."/>
            <person name="Lucas S."/>
            <person name="Paulsen I.T."/>
            <person name="Hattenrath-Lehmann T.K."/>
            <person name="Talmage S.C."/>
            <person name="Walker E.A."/>
            <person name="Koch F."/>
            <person name="Burson A.M."/>
            <person name="Marcoval M.A."/>
            <person name="Tang Y.Z."/>
            <person name="Lecleir G.R."/>
            <person name="Coyne K.J."/>
            <person name="Berg G.M."/>
            <person name="Bertrand E.M."/>
            <person name="Saito M.A."/>
            <person name="Gladyshev V.N."/>
            <person name="Grigoriev I.V."/>
        </authorList>
    </citation>
    <scope>NUCLEOTIDE SEQUENCE [LARGE SCALE GENOMIC DNA]</scope>
    <source>
        <strain evidence="10">CCMP 1984</strain>
    </source>
</reference>
<dbReference type="eggNOG" id="ENOG502SDKV">
    <property type="taxonomic scope" value="Eukaryota"/>
</dbReference>
<dbReference type="GO" id="GO:0006612">
    <property type="term" value="P:protein targeting to membrane"/>
    <property type="evidence" value="ECO:0007669"/>
    <property type="project" value="TreeGrafter"/>
</dbReference>
<dbReference type="InParanoid" id="F0YMI1"/>
<sequence length="287" mass="30348">MPVLVEEEDQTPMLEMAARVGAGAGEITEVPPALGGALDAAERGAAGGDDDDDDRLSLLALEYAVGTGVPSDWDAAEPDAPCGEDCGDGDGPVARGARACARRLCARLGARRLGYLAVLKWRDLSPGEVAAPSAGGARRMTELQCVVGPFWPFTLLVTYPLIFCVSGAVAFAVLPDHAVATRVAWACGVLALVVALSCTACRDPGVLRRHPEKPGAAWRWNDQARTYRPPESVYDEDLGVVVTGFDHVCPWTGTGIGEKNLCAFHCFVSLLCVCIIFDVLLVMKVLP</sequence>
<keyword evidence="4 7" id="KW-1133">Transmembrane helix</keyword>
<keyword evidence="6 7" id="KW-0012">Acyltransferase</keyword>
<evidence type="ECO:0000256" key="6">
    <source>
        <dbReference type="ARBA" id="ARBA00023315"/>
    </source>
</evidence>
<dbReference type="GO" id="GO:0005794">
    <property type="term" value="C:Golgi apparatus"/>
    <property type="evidence" value="ECO:0007669"/>
    <property type="project" value="TreeGrafter"/>
</dbReference>
<dbReference type="InterPro" id="IPR039859">
    <property type="entry name" value="PFA4/ZDH16/20/ERF2-like"/>
</dbReference>
<evidence type="ECO:0000259" key="8">
    <source>
        <dbReference type="Pfam" id="PF01529"/>
    </source>
</evidence>
<dbReference type="PROSITE" id="PS50216">
    <property type="entry name" value="DHHC"/>
    <property type="match status" value="1"/>
</dbReference>
<evidence type="ECO:0000256" key="1">
    <source>
        <dbReference type="ARBA" id="ARBA00004141"/>
    </source>
</evidence>
<keyword evidence="5 7" id="KW-0472">Membrane</keyword>
<comment type="similarity">
    <text evidence="7">Belongs to the DHHC palmitoyltransferase family.</text>
</comment>
<dbReference type="InterPro" id="IPR001594">
    <property type="entry name" value="Palmitoyltrfase_DHHC"/>
</dbReference>
<dbReference type="EMBL" id="GL833164">
    <property type="protein sequence ID" value="EGB03690.1"/>
    <property type="molecule type" value="Genomic_DNA"/>
</dbReference>
<dbReference type="GO" id="GO:0005783">
    <property type="term" value="C:endoplasmic reticulum"/>
    <property type="evidence" value="ECO:0007669"/>
    <property type="project" value="TreeGrafter"/>
</dbReference>
<evidence type="ECO:0000256" key="4">
    <source>
        <dbReference type="ARBA" id="ARBA00022989"/>
    </source>
</evidence>
<accession>F0YMI1</accession>
<dbReference type="AlphaFoldDB" id="F0YMI1"/>
<dbReference type="PANTHER" id="PTHR22883:SF203">
    <property type="entry name" value="PALMITOYLTRANSFERASE"/>
    <property type="match status" value="1"/>
</dbReference>
<evidence type="ECO:0000256" key="3">
    <source>
        <dbReference type="ARBA" id="ARBA00022692"/>
    </source>
</evidence>
<dbReference type="Pfam" id="PF01529">
    <property type="entry name" value="DHHC"/>
    <property type="match status" value="1"/>
</dbReference>
<feature type="transmembrane region" description="Helical" evidence="7">
    <location>
        <begin position="179"/>
        <end position="201"/>
    </location>
</feature>
<evidence type="ECO:0000256" key="5">
    <source>
        <dbReference type="ARBA" id="ARBA00023136"/>
    </source>
</evidence>
<dbReference type="GO" id="GO:0019706">
    <property type="term" value="F:protein-cysteine S-palmitoyltransferase activity"/>
    <property type="evidence" value="ECO:0007669"/>
    <property type="project" value="UniProtKB-EC"/>
</dbReference>
<dbReference type="GeneID" id="20226450"/>
<keyword evidence="2 7" id="KW-0808">Transferase</keyword>
<organism evidence="10">
    <name type="scientific">Aureococcus anophagefferens</name>
    <name type="common">Harmful bloom alga</name>
    <dbReference type="NCBI Taxonomy" id="44056"/>
    <lineage>
        <taxon>Eukaryota</taxon>
        <taxon>Sar</taxon>
        <taxon>Stramenopiles</taxon>
        <taxon>Ochrophyta</taxon>
        <taxon>Pelagophyceae</taxon>
        <taxon>Pelagomonadales</taxon>
        <taxon>Pelagomonadaceae</taxon>
        <taxon>Aureococcus</taxon>
    </lineage>
</organism>
<dbReference type="EC" id="2.3.1.225" evidence="7"/>
<dbReference type="GO" id="GO:0016020">
    <property type="term" value="C:membrane"/>
    <property type="evidence" value="ECO:0007669"/>
    <property type="project" value="UniProtKB-SubCell"/>
</dbReference>
<comment type="domain">
    <text evidence="7">The DHHC domain is required for palmitoyltransferase activity.</text>
</comment>
<comment type="subcellular location">
    <subcellularLocation>
        <location evidence="1">Membrane</location>
        <topology evidence="1">Multi-pass membrane protein</topology>
    </subcellularLocation>
</comment>
<dbReference type="KEGG" id="aaf:AURANDRAFT_67817"/>
<feature type="domain" description="Palmitoyltransferase DHHC" evidence="8">
    <location>
        <begin position="222"/>
        <end position="282"/>
    </location>
</feature>
<evidence type="ECO:0000256" key="2">
    <source>
        <dbReference type="ARBA" id="ARBA00022679"/>
    </source>
</evidence>
<dbReference type="OrthoDB" id="36806at2759"/>
<gene>
    <name evidence="9" type="ORF">AURANDRAFT_67817</name>
</gene>
<dbReference type="Proteomes" id="UP000002729">
    <property type="component" value="Unassembled WGS sequence"/>
</dbReference>
<protein>
    <recommendedName>
        <fullName evidence="7">Palmitoyltransferase</fullName>
        <ecNumber evidence="7">2.3.1.225</ecNumber>
    </recommendedName>
</protein>
<proteinExistence type="inferred from homology"/>
<dbReference type="PANTHER" id="PTHR22883">
    <property type="entry name" value="ZINC FINGER DHHC DOMAIN CONTAINING PROTEIN"/>
    <property type="match status" value="1"/>
</dbReference>
<comment type="catalytic activity">
    <reaction evidence="7">
        <text>L-cysteinyl-[protein] + hexadecanoyl-CoA = S-hexadecanoyl-L-cysteinyl-[protein] + CoA</text>
        <dbReference type="Rhea" id="RHEA:36683"/>
        <dbReference type="Rhea" id="RHEA-COMP:10131"/>
        <dbReference type="Rhea" id="RHEA-COMP:11032"/>
        <dbReference type="ChEBI" id="CHEBI:29950"/>
        <dbReference type="ChEBI" id="CHEBI:57287"/>
        <dbReference type="ChEBI" id="CHEBI:57379"/>
        <dbReference type="ChEBI" id="CHEBI:74151"/>
        <dbReference type="EC" id="2.3.1.225"/>
    </reaction>
</comment>
<evidence type="ECO:0000313" key="9">
    <source>
        <dbReference type="EMBL" id="EGB03690.1"/>
    </source>
</evidence>
<name>F0YMI1_AURAN</name>
<evidence type="ECO:0000313" key="10">
    <source>
        <dbReference type="Proteomes" id="UP000002729"/>
    </source>
</evidence>
<feature type="transmembrane region" description="Helical" evidence="7">
    <location>
        <begin position="261"/>
        <end position="283"/>
    </location>
</feature>
<feature type="transmembrane region" description="Helical" evidence="7">
    <location>
        <begin position="150"/>
        <end position="173"/>
    </location>
</feature>
<keyword evidence="3 7" id="KW-0812">Transmembrane</keyword>
<keyword evidence="10" id="KW-1185">Reference proteome</keyword>
<evidence type="ECO:0000256" key="7">
    <source>
        <dbReference type="RuleBase" id="RU079119"/>
    </source>
</evidence>